<dbReference type="InterPro" id="IPR017853">
    <property type="entry name" value="GH"/>
</dbReference>
<keyword evidence="4" id="KW-0119">Carbohydrate metabolism</keyword>
<dbReference type="PROSITE" id="PS01095">
    <property type="entry name" value="GH18_1"/>
    <property type="match status" value="1"/>
</dbReference>
<dbReference type="SMART" id="SM00636">
    <property type="entry name" value="Glyco_18"/>
    <property type="match status" value="1"/>
</dbReference>
<evidence type="ECO:0000256" key="7">
    <source>
        <dbReference type="RuleBase" id="RU004453"/>
    </source>
</evidence>
<dbReference type="InterPro" id="IPR011583">
    <property type="entry name" value="Chitinase_II/V-like_cat"/>
</dbReference>
<dbReference type="GO" id="GO:0006032">
    <property type="term" value="P:chitin catabolic process"/>
    <property type="evidence" value="ECO:0007669"/>
    <property type="project" value="UniProtKB-KW"/>
</dbReference>
<dbReference type="GO" id="GO:0005975">
    <property type="term" value="P:carbohydrate metabolic process"/>
    <property type="evidence" value="ECO:0007669"/>
    <property type="project" value="InterPro"/>
</dbReference>
<keyword evidence="10" id="KW-0614">Plasmid</keyword>
<evidence type="ECO:0000256" key="4">
    <source>
        <dbReference type="ARBA" id="ARBA00023024"/>
    </source>
</evidence>
<dbReference type="GO" id="GO:0008061">
    <property type="term" value="F:chitin binding"/>
    <property type="evidence" value="ECO:0007669"/>
    <property type="project" value="InterPro"/>
</dbReference>
<dbReference type="InterPro" id="IPR050314">
    <property type="entry name" value="Glycosyl_Hydrlase_18"/>
</dbReference>
<dbReference type="SUPFAM" id="SSF51445">
    <property type="entry name" value="(Trans)glycosidases"/>
    <property type="match status" value="1"/>
</dbReference>
<dbReference type="EC" id="3.2.1.14" evidence="2"/>
<dbReference type="Gene3D" id="3.10.50.10">
    <property type="match status" value="1"/>
</dbReference>
<keyword evidence="4" id="KW-0624">Polysaccharide degradation</keyword>
<keyword evidence="11" id="KW-1185">Reference proteome</keyword>
<dbReference type="AlphaFoldDB" id="A0AAU9CXZ8"/>
<evidence type="ECO:0000256" key="6">
    <source>
        <dbReference type="RuleBase" id="RU000489"/>
    </source>
</evidence>
<feature type="domain" description="GH18" evidence="9">
    <location>
        <begin position="29"/>
        <end position="386"/>
    </location>
</feature>
<dbReference type="Pfam" id="PF00704">
    <property type="entry name" value="Glyco_hydro_18"/>
    <property type="match status" value="1"/>
</dbReference>
<geneLocation type="plasmid" evidence="10 11">
    <name>pFA6</name>
</geneLocation>
<accession>A0AAU9CXZ8</accession>
<evidence type="ECO:0000313" key="10">
    <source>
        <dbReference type="EMBL" id="BDD12813.1"/>
    </source>
</evidence>
<dbReference type="KEGG" id="fax:FUAX_52450"/>
<dbReference type="PROSITE" id="PS51910">
    <property type="entry name" value="GH18_2"/>
    <property type="match status" value="1"/>
</dbReference>
<dbReference type="Gene3D" id="3.20.20.80">
    <property type="entry name" value="Glycosidases"/>
    <property type="match status" value="1"/>
</dbReference>
<keyword evidence="4" id="KW-0146">Chitin degradation</keyword>
<proteinExistence type="inferred from homology"/>
<dbReference type="PANTHER" id="PTHR11177:SF317">
    <property type="entry name" value="CHITINASE 12-RELATED"/>
    <property type="match status" value="1"/>
</dbReference>
<dbReference type="InterPro" id="IPR001223">
    <property type="entry name" value="Glyco_hydro18_cat"/>
</dbReference>
<evidence type="ECO:0000256" key="3">
    <source>
        <dbReference type="ARBA" id="ARBA00022801"/>
    </source>
</evidence>
<dbReference type="GO" id="GO:0008843">
    <property type="term" value="F:endochitinase activity"/>
    <property type="evidence" value="ECO:0007669"/>
    <property type="project" value="UniProtKB-EC"/>
</dbReference>
<dbReference type="InterPro" id="IPR001579">
    <property type="entry name" value="Glyco_hydro_18_chit_AS"/>
</dbReference>
<evidence type="ECO:0000259" key="9">
    <source>
        <dbReference type="PROSITE" id="PS51910"/>
    </source>
</evidence>
<evidence type="ECO:0000256" key="2">
    <source>
        <dbReference type="ARBA" id="ARBA00012729"/>
    </source>
</evidence>
<dbReference type="SUPFAM" id="SSF54556">
    <property type="entry name" value="Chitinase insertion domain"/>
    <property type="match status" value="1"/>
</dbReference>
<dbReference type="CDD" id="cd06548">
    <property type="entry name" value="GH18_chitinase"/>
    <property type="match status" value="1"/>
</dbReference>
<keyword evidence="5 6" id="KW-0326">Glycosidase</keyword>
<name>A0AAU9CXZ8_9BACT</name>
<evidence type="ECO:0000256" key="5">
    <source>
        <dbReference type="ARBA" id="ARBA00023295"/>
    </source>
</evidence>
<feature type="signal peptide" evidence="8">
    <location>
        <begin position="1"/>
        <end position="18"/>
    </location>
</feature>
<dbReference type="PANTHER" id="PTHR11177">
    <property type="entry name" value="CHITINASE"/>
    <property type="match status" value="1"/>
</dbReference>
<sequence>MNLRKLIFFILLTVPFLACDTAPKSEKGPAIIAYYYPGTPPESLPLDKLSHIIFSFTVIKDGKIALQNPKTEDDLIALASRKQEFPELNIMVACGGWGGSAGFSDMAADPAKRKKYVESVISFLKKYKLDGIDIDWEYPTSAGAGNDARPEDKQNFTLLMRDLRESLDKYKDGAQLSFASGGWAGYYNYIELEKVMKYVDYMNVMTYDFVINSSPHTAHHTNLGAVPLSDIKNKNIRERYARRRNEGVPSAENTMEFCEKNGAPKSKLAVGAAFYGRAWKGALPENNGLHQPNSGVYKGWARYSDIKQNYTEANGFQHFWDEHAQAPYAYRASDSVFLSYDNPRSVRAKAKYVKDNGLGAIFFWHLTIDSDDYQLLHTIYDELNPKQDK</sequence>
<keyword evidence="8" id="KW-0732">Signal</keyword>
<comment type="catalytic activity">
    <reaction evidence="1">
        <text>Random endo-hydrolysis of N-acetyl-beta-D-glucosaminide (1-&gt;4)-beta-linkages in chitin and chitodextrins.</text>
        <dbReference type="EC" id="3.2.1.14"/>
    </reaction>
</comment>
<evidence type="ECO:0000256" key="1">
    <source>
        <dbReference type="ARBA" id="ARBA00000822"/>
    </source>
</evidence>
<evidence type="ECO:0000256" key="8">
    <source>
        <dbReference type="SAM" id="SignalP"/>
    </source>
</evidence>
<feature type="chain" id="PRO_5043448566" description="chitinase" evidence="8">
    <location>
        <begin position="19"/>
        <end position="389"/>
    </location>
</feature>
<dbReference type="Proteomes" id="UP001348817">
    <property type="component" value="Plasmid pFA6"/>
</dbReference>
<dbReference type="RefSeq" id="WP_338395955.1">
    <property type="nucleotide sequence ID" value="NZ_AP025320.1"/>
</dbReference>
<evidence type="ECO:0000313" key="11">
    <source>
        <dbReference type="Proteomes" id="UP001348817"/>
    </source>
</evidence>
<dbReference type="EMBL" id="AP025320">
    <property type="protein sequence ID" value="BDD12813.1"/>
    <property type="molecule type" value="Genomic_DNA"/>
</dbReference>
<gene>
    <name evidence="10" type="ORF">FUAX_52450</name>
</gene>
<organism evidence="10 11">
    <name type="scientific">Fulvitalea axinellae</name>
    <dbReference type="NCBI Taxonomy" id="1182444"/>
    <lineage>
        <taxon>Bacteria</taxon>
        <taxon>Pseudomonadati</taxon>
        <taxon>Bacteroidota</taxon>
        <taxon>Cytophagia</taxon>
        <taxon>Cytophagales</taxon>
        <taxon>Persicobacteraceae</taxon>
        <taxon>Fulvitalea</taxon>
    </lineage>
</organism>
<protein>
    <recommendedName>
        <fullName evidence="2">chitinase</fullName>
        <ecNumber evidence="2">3.2.1.14</ecNumber>
    </recommendedName>
</protein>
<keyword evidence="3 6" id="KW-0378">Hydrolase</keyword>
<reference evidence="10 11" key="1">
    <citation type="submission" date="2021-12" db="EMBL/GenBank/DDBJ databases">
        <title>Genome sequencing of bacteria with rrn-lacking chromosome and rrn-plasmid.</title>
        <authorList>
            <person name="Anda M."/>
            <person name="Iwasaki W."/>
        </authorList>
    </citation>
    <scope>NUCLEOTIDE SEQUENCE [LARGE SCALE GENOMIC DNA]</scope>
    <source>
        <strain evidence="10 11">DSM 100852</strain>
        <plasmid evidence="10 11">pFA6</plasmid>
    </source>
</reference>
<comment type="similarity">
    <text evidence="7">Belongs to the glycosyl hydrolase 18 family.</text>
</comment>
<dbReference type="InterPro" id="IPR029070">
    <property type="entry name" value="Chitinase_insertion_sf"/>
</dbReference>